<gene>
    <name evidence="13" type="ORF">PMH09_06240</name>
</gene>
<dbReference type="InterPro" id="IPR023213">
    <property type="entry name" value="CAT-like_dom_sf"/>
</dbReference>
<evidence type="ECO:0000256" key="10">
    <source>
        <dbReference type="ARBA" id="ARBA00032317"/>
    </source>
</evidence>
<feature type="domain" description="Phthiocerol/phthiodiolone dimycocerosyl transferase C-terminal" evidence="12">
    <location>
        <begin position="238"/>
        <end position="395"/>
    </location>
</feature>
<dbReference type="PANTHER" id="PTHR28037:SF1">
    <property type="entry name" value="ALCOHOL O-ACETYLTRANSFERASE 1-RELATED"/>
    <property type="match status" value="1"/>
</dbReference>
<dbReference type="RefSeq" id="WP_283757444.1">
    <property type="nucleotide sequence ID" value="NZ_JAQOSQ010000004.1"/>
</dbReference>
<evidence type="ECO:0000259" key="12">
    <source>
        <dbReference type="Pfam" id="PF16911"/>
    </source>
</evidence>
<dbReference type="InterPro" id="IPR031641">
    <property type="entry name" value="PapA_C"/>
</dbReference>
<evidence type="ECO:0000256" key="9">
    <source>
        <dbReference type="ARBA" id="ARBA00030465"/>
    </source>
</evidence>
<reference evidence="13 14" key="1">
    <citation type="submission" date="2023-01" db="EMBL/GenBank/DDBJ databases">
        <title>Novel diversity within Roseofilum (Cyanobacteria; Desertifilaceae) from marine benthic mats with descriptions of four novel species.</title>
        <authorList>
            <person name="Wang Y."/>
            <person name="Berthold D.E."/>
            <person name="Hu J."/>
            <person name="Lefler F.W."/>
            <person name="Laughinghouse H.D. IV."/>
        </authorList>
    </citation>
    <scope>NUCLEOTIDE SEQUENCE [LARGE SCALE GENOMIC DNA]</scope>
    <source>
        <strain evidence="13 14">BLCC-M143</strain>
    </source>
</reference>
<evidence type="ECO:0000256" key="3">
    <source>
        <dbReference type="ARBA" id="ARBA00001907"/>
    </source>
</evidence>
<dbReference type="Gene3D" id="3.30.559.30">
    <property type="entry name" value="Nonribosomal peptide synthetase, condensation domain"/>
    <property type="match status" value="1"/>
</dbReference>
<keyword evidence="8" id="KW-0012">Acyltransferase</keyword>
<evidence type="ECO:0000256" key="11">
    <source>
        <dbReference type="ARBA" id="ARBA00033407"/>
    </source>
</evidence>
<keyword evidence="7" id="KW-0808">Transferase</keyword>
<comment type="caution">
    <text evidence="13">The sequence shown here is derived from an EMBL/GenBank/DDBJ whole genome shotgun (WGS) entry which is preliminary data.</text>
</comment>
<evidence type="ECO:0000256" key="4">
    <source>
        <dbReference type="ARBA" id="ARBA00006558"/>
    </source>
</evidence>
<name>A0ABT7BUD2_9CYAN</name>
<comment type="similarity">
    <text evidence="4">Belongs to the acyltransferase PapA5 family.</text>
</comment>
<keyword evidence="14" id="KW-1185">Reference proteome</keyword>
<dbReference type="SUPFAM" id="SSF52777">
    <property type="entry name" value="CoA-dependent acyltransferases"/>
    <property type="match status" value="2"/>
</dbReference>
<evidence type="ECO:0000313" key="13">
    <source>
        <dbReference type="EMBL" id="MDJ1182791.1"/>
    </source>
</evidence>
<sequence>MADRSYPKFQYTDTHMTYDRPLYSDERGLALMNQYSGGFAIGAIFQLAGLVNPDSLRRSLDFLQQSYPRLNCRIVGDLKKPQFQEAGTEPIPLEFIQESDNLTWRDVAFKEVNTPLPREKYLLKCFLVSSSPTSHHLISIINHCITDGLSFMRMNDLLLKYYADAEEGKPLEKLEAPFPESDREMSWRTHALGAKFSSLKAWIRQIFATRSHNPQRLVPDQKLPVKERQGNFTDRFLELEVSRALIRRCKEEKAKLNGTVSAAMMLAVAEELPKTKKENLNVSCQSYVDLRSHTTPRTKDDYMGLMTSSVCSFHKINPQTEIWDISKDIDGQIQEQIKTEDFKRYPMLLANLIELTLSAPEDATQTFSVTNLGKVRMKKSYGNLAVERFSMFPHITVYSNLIVLCMYKFRDRLGFTLSYSYPSLSSERVERIGDRVVQILTDIVS</sequence>
<accession>A0ABT7BUD2</accession>
<comment type="catalytic activity">
    <reaction evidence="3">
        <text>2 a mycocerosyl-[mycocerosic acid synthase] + a phthiodiolone = a dimycocerosyl phthiodiolone + 2 holo-[mycocerosic acid synthase].</text>
        <dbReference type="EC" id="2.3.1.282"/>
    </reaction>
</comment>
<comment type="catalytic activity">
    <reaction evidence="1">
        <text>2 a mycocerosyl-[mycocerosic acid synthase] + a phthiocerol = a dimycocerosyl phthiocerol + 2 holo-[mycocerosic acid synthase].</text>
        <dbReference type="EC" id="2.3.1.282"/>
    </reaction>
</comment>
<dbReference type="Proteomes" id="UP001232992">
    <property type="component" value="Unassembled WGS sequence"/>
</dbReference>
<proteinExistence type="inferred from homology"/>
<dbReference type="Pfam" id="PF16911">
    <property type="entry name" value="PapA_C"/>
    <property type="match status" value="1"/>
</dbReference>
<dbReference type="InterPro" id="IPR052058">
    <property type="entry name" value="Alcohol_O-acetyltransferase"/>
</dbReference>
<evidence type="ECO:0000313" key="14">
    <source>
        <dbReference type="Proteomes" id="UP001232992"/>
    </source>
</evidence>
<dbReference type="PANTHER" id="PTHR28037">
    <property type="entry name" value="ALCOHOL O-ACETYLTRANSFERASE 1-RELATED"/>
    <property type="match status" value="1"/>
</dbReference>
<evidence type="ECO:0000256" key="8">
    <source>
        <dbReference type="ARBA" id="ARBA00023315"/>
    </source>
</evidence>
<evidence type="ECO:0000256" key="1">
    <source>
        <dbReference type="ARBA" id="ARBA00000026"/>
    </source>
</evidence>
<dbReference type="EC" id="2.3.1.282" evidence="5"/>
<evidence type="ECO:0000256" key="7">
    <source>
        <dbReference type="ARBA" id="ARBA00022679"/>
    </source>
</evidence>
<evidence type="ECO:0000256" key="2">
    <source>
        <dbReference type="ARBA" id="ARBA00000625"/>
    </source>
</evidence>
<evidence type="ECO:0000256" key="5">
    <source>
        <dbReference type="ARBA" id="ARBA00012866"/>
    </source>
</evidence>
<evidence type="ECO:0000256" key="6">
    <source>
        <dbReference type="ARBA" id="ARBA00013449"/>
    </source>
</evidence>
<dbReference type="EMBL" id="JAQOSQ010000004">
    <property type="protein sequence ID" value="MDJ1182791.1"/>
    <property type="molecule type" value="Genomic_DNA"/>
</dbReference>
<dbReference type="Gene3D" id="3.30.559.10">
    <property type="entry name" value="Chloramphenicol acetyltransferase-like domain"/>
    <property type="match status" value="1"/>
</dbReference>
<organism evidence="13 14">
    <name type="scientific">Roseofilum casamattae BLCC-M143</name>
    <dbReference type="NCBI Taxonomy" id="3022442"/>
    <lineage>
        <taxon>Bacteria</taxon>
        <taxon>Bacillati</taxon>
        <taxon>Cyanobacteriota</taxon>
        <taxon>Cyanophyceae</taxon>
        <taxon>Desertifilales</taxon>
        <taxon>Desertifilaceae</taxon>
        <taxon>Roseofilum</taxon>
        <taxon>Roseofilum casamattae</taxon>
    </lineage>
</organism>
<protein>
    <recommendedName>
        <fullName evidence="6">Phthiocerol/phthiodiolone dimycocerosyl transferase</fullName>
        <ecNumber evidence="5">2.3.1.282</ecNumber>
    </recommendedName>
    <alternativeName>
        <fullName evidence="11">Acyltransferase PapA5</fullName>
    </alternativeName>
    <alternativeName>
        <fullName evidence="9">Phthiocerol/phthiodiolone O-acyltransferase</fullName>
    </alternativeName>
    <alternativeName>
        <fullName evidence="10">Polyketide synthase-associated protein A5</fullName>
    </alternativeName>
</protein>
<comment type="catalytic activity">
    <reaction evidence="2">
        <text>2 a mycocerosyl-[mycocerosic acid synthase] + a phenolphthiocerol = a dimycocerosyl phenolphthiocerol + 2 holo-[mycocerosic acid synthase].</text>
        <dbReference type="EC" id="2.3.1.282"/>
    </reaction>
</comment>